<dbReference type="Proteomes" id="UP000000718">
    <property type="component" value="Chromosome"/>
</dbReference>
<dbReference type="KEGG" id="tye:THEYE_A1414"/>
<name>B5YG16_THEYD</name>
<protein>
    <recommendedName>
        <fullName evidence="3">BioF2-like acetyltransferase domain-containing protein</fullName>
    </recommendedName>
</protein>
<dbReference type="EnsemblBacteria" id="ACI21478">
    <property type="protein sequence ID" value="ACI21478"/>
    <property type="gene ID" value="THEYE_A1414"/>
</dbReference>
<gene>
    <name evidence="1" type="ordered locus">THEYE_A1414</name>
</gene>
<dbReference type="AlphaFoldDB" id="B5YG16"/>
<dbReference type="OrthoDB" id="9793625at2"/>
<evidence type="ECO:0008006" key="3">
    <source>
        <dbReference type="Google" id="ProtNLM"/>
    </source>
</evidence>
<evidence type="ECO:0000313" key="1">
    <source>
        <dbReference type="EMBL" id="ACI21478.1"/>
    </source>
</evidence>
<dbReference type="eggNOG" id="ENOG5033WDG">
    <property type="taxonomic scope" value="Bacteria"/>
</dbReference>
<dbReference type="Gene3D" id="3.40.630.30">
    <property type="match status" value="1"/>
</dbReference>
<dbReference type="InParanoid" id="B5YG16"/>
<dbReference type="HOGENOM" id="CLU_986726_0_0_0"/>
<evidence type="ECO:0000313" key="2">
    <source>
        <dbReference type="Proteomes" id="UP000000718"/>
    </source>
</evidence>
<accession>B5YG16</accession>
<organism evidence="1 2">
    <name type="scientific">Thermodesulfovibrio yellowstonii (strain ATCC 51303 / DSM 11347 / YP87)</name>
    <dbReference type="NCBI Taxonomy" id="289376"/>
    <lineage>
        <taxon>Bacteria</taxon>
        <taxon>Pseudomonadati</taxon>
        <taxon>Nitrospirota</taxon>
        <taxon>Thermodesulfovibrionia</taxon>
        <taxon>Thermodesulfovibrionales</taxon>
        <taxon>Thermodesulfovibrionaceae</taxon>
        <taxon>Thermodesulfovibrio</taxon>
    </lineage>
</organism>
<keyword evidence="2" id="KW-1185">Reference proteome</keyword>
<proteinExistence type="predicted"/>
<sequence length="275" mass="32635">MDEKYILSAAYVPEHIPKLMSFLSGGDPALLNKNYLYFKGENWLIFIGYPLDRNFDINEFGNSIQQVLKKFKPETLWLLTDEIPDFLQEKFKKLEDDYYYKLDIKNLVINKKLIKVVEKASDKLKVVVEKIYTEQHKDLTNEFLKTREVSKNVRQLYIKLPEYLKKSETTFLLSTYTKEGRLTAYYIIEMEAEQFSAYLIGCNSKINYVSYSSDLLMYELIKISQKEGKKYINLGIGVNEGIRRFKEKWGGIPFLKYRTYEYSRVNFLDYFLINP</sequence>
<reference evidence="2" key="1">
    <citation type="submission" date="2008-08" db="EMBL/GenBank/DDBJ databases">
        <title>The complete genome sequence of Thermodesulfovibrio yellowstonii strain ATCC 51303 / DSM 11347 / YP87.</title>
        <authorList>
            <person name="Dodson R.J."/>
            <person name="Durkin A.S."/>
            <person name="Wu M."/>
            <person name="Eisen J."/>
            <person name="Sutton G."/>
        </authorList>
    </citation>
    <scope>NUCLEOTIDE SEQUENCE [LARGE SCALE GENOMIC DNA]</scope>
    <source>
        <strain evidence="2">ATCC 51303 / DSM 11347 / YP87</strain>
    </source>
</reference>
<dbReference type="InterPro" id="IPR016181">
    <property type="entry name" value="Acyl_CoA_acyltransferase"/>
</dbReference>
<dbReference type="EMBL" id="CP001147">
    <property type="protein sequence ID" value="ACI21478.1"/>
    <property type="molecule type" value="Genomic_DNA"/>
</dbReference>
<dbReference type="SUPFAM" id="SSF55729">
    <property type="entry name" value="Acyl-CoA N-acyltransferases (Nat)"/>
    <property type="match status" value="1"/>
</dbReference>
<dbReference type="STRING" id="289376.THEYE_A1414"/>
<reference evidence="1 2" key="2">
    <citation type="journal article" date="2015" name="Genome Announc.">
        <title>Genome Sequence of the Sulfate-Reducing Thermophilic Bacterium Thermodesulfovibrio yellowstonii Strain DSM 11347T (Phylum Nitrospirae).</title>
        <authorList>
            <person name="Bhatnagar S."/>
            <person name="Badger J.H."/>
            <person name="Madupu R."/>
            <person name="Khouri H.M."/>
            <person name="O'Connor E.M."/>
            <person name="Robb F.T."/>
            <person name="Ward N.L."/>
            <person name="Eisen J.A."/>
        </authorList>
    </citation>
    <scope>NUCLEOTIDE SEQUENCE [LARGE SCALE GENOMIC DNA]</scope>
    <source>
        <strain evidence="2">ATCC 51303 / DSM 11347 / YP87</strain>
    </source>
</reference>
<dbReference type="PATRIC" id="fig|289376.4.peg.1375"/>